<gene>
    <name evidence="4" type="ORF">Bathy06g00060</name>
</gene>
<evidence type="ECO:0000256" key="1">
    <source>
        <dbReference type="ARBA" id="ARBA00007637"/>
    </source>
</evidence>
<dbReference type="OrthoDB" id="10058185at2759"/>
<protein>
    <submittedName>
        <fullName evidence="4">NAD-dependent epimerase/dehydratase</fullName>
    </submittedName>
</protein>
<evidence type="ECO:0000313" key="4">
    <source>
        <dbReference type="EMBL" id="CCO17265.1"/>
    </source>
</evidence>
<dbReference type="STRING" id="41875.K8EXQ9"/>
<dbReference type="GeneID" id="19014987"/>
<proteinExistence type="inferred from homology"/>
<dbReference type="SUPFAM" id="SSF51735">
    <property type="entry name" value="NAD(P)-binding Rossmann-fold domains"/>
    <property type="match status" value="1"/>
</dbReference>
<dbReference type="Proteomes" id="UP000198341">
    <property type="component" value="Chromosome 6"/>
</dbReference>
<name>K8EXQ9_9CHLO</name>
<dbReference type="eggNOG" id="KOG0747">
    <property type="taxonomic scope" value="Eukaryota"/>
</dbReference>
<dbReference type="AlphaFoldDB" id="K8EXQ9"/>
<evidence type="ECO:0000256" key="2">
    <source>
        <dbReference type="SAM" id="MobiDB-lite"/>
    </source>
</evidence>
<reference evidence="4 5" key="1">
    <citation type="submission" date="2011-10" db="EMBL/GenBank/DDBJ databases">
        <authorList>
            <person name="Genoscope - CEA"/>
        </authorList>
    </citation>
    <scope>NUCLEOTIDE SEQUENCE [LARGE SCALE GENOMIC DNA]</scope>
    <source>
        <strain evidence="4 5">RCC 1105</strain>
    </source>
</reference>
<accession>K8EXQ9</accession>
<dbReference type="InterPro" id="IPR001509">
    <property type="entry name" value="Epimerase_deHydtase"/>
</dbReference>
<dbReference type="InterPro" id="IPR036291">
    <property type="entry name" value="NAD(P)-bd_dom_sf"/>
</dbReference>
<dbReference type="RefSeq" id="XP_007512665.1">
    <property type="nucleotide sequence ID" value="XM_007512603.1"/>
</dbReference>
<evidence type="ECO:0000313" key="5">
    <source>
        <dbReference type="Proteomes" id="UP000198341"/>
    </source>
</evidence>
<organism evidence="4 5">
    <name type="scientific">Bathycoccus prasinos</name>
    <dbReference type="NCBI Taxonomy" id="41875"/>
    <lineage>
        <taxon>Eukaryota</taxon>
        <taxon>Viridiplantae</taxon>
        <taxon>Chlorophyta</taxon>
        <taxon>Mamiellophyceae</taxon>
        <taxon>Mamiellales</taxon>
        <taxon>Bathycoccaceae</taxon>
        <taxon>Bathycoccus</taxon>
    </lineage>
</organism>
<comment type="similarity">
    <text evidence="1">Belongs to the NAD(P)-dependent epimerase/dehydratase family.</text>
</comment>
<dbReference type="Pfam" id="PF01370">
    <property type="entry name" value="Epimerase"/>
    <property type="match status" value="1"/>
</dbReference>
<sequence length="482" mass="53476">MRQSLSKGDITYTTAASSSSSADDKYILKPIPSGHGRVTKLAIALSLLTVASLIVRESWNFQEVTRNSVGKFGSGSFKEGQEYFRLLDTDHMDNYIEDGEDALRETAERVKDACEYTHEQYEKEPKPVAKTKALVTGGAGFIGSRLVKELLRVGYDVVVLDNMSTGKESFLAKKATLVRGDCRDYETVFKTIEEHEPFVVFHLAAQSKVLPSLKKGVDFVQFSIEQNVLATENVLKAIVQTRHASSDSGDGSANAKYVDRKNQPSGLHHPQHHKARKSFKGVQKFVYAGSSTFYGNNLRNLPFQENSKYNVLQHKTASTSPYATTKAMGETIVKLYSESYHVPTIILRLFMVFGPNEPSEGLDGVVTGKFLKQFKANEDLKIEGSGNHFRDFVHVDDVARAFVLAAQSSIEQNGHVFNVGSGKLKTINEIAELVQPDEKKRTHVAKRKNDLIGTLASTCEAKKQLGFVAKLDIEDWVLSQKV</sequence>
<dbReference type="KEGG" id="bpg:Bathy06g00060"/>
<feature type="domain" description="NAD-dependent epimerase/dehydratase" evidence="3">
    <location>
        <begin position="133"/>
        <end position="420"/>
    </location>
</feature>
<feature type="region of interest" description="Disordered" evidence="2">
    <location>
        <begin position="245"/>
        <end position="277"/>
    </location>
</feature>
<dbReference type="EMBL" id="FO082273">
    <property type="protein sequence ID" value="CCO17265.1"/>
    <property type="molecule type" value="Genomic_DNA"/>
</dbReference>
<evidence type="ECO:0000259" key="3">
    <source>
        <dbReference type="Pfam" id="PF01370"/>
    </source>
</evidence>
<dbReference type="Gene3D" id="3.40.50.720">
    <property type="entry name" value="NAD(P)-binding Rossmann-like Domain"/>
    <property type="match status" value="2"/>
</dbReference>
<keyword evidence="5" id="KW-1185">Reference proteome</keyword>
<dbReference type="PANTHER" id="PTHR43000">
    <property type="entry name" value="DTDP-D-GLUCOSE 4,6-DEHYDRATASE-RELATED"/>
    <property type="match status" value="1"/>
</dbReference>